<evidence type="ECO:0000313" key="1">
    <source>
        <dbReference type="EMBL" id="QNM86531.1"/>
    </source>
</evidence>
<organism evidence="1 2">
    <name type="scientific">Polaribacter pectinis</name>
    <dbReference type="NCBI Taxonomy" id="2738844"/>
    <lineage>
        <taxon>Bacteria</taxon>
        <taxon>Pseudomonadati</taxon>
        <taxon>Bacteroidota</taxon>
        <taxon>Flavobacteriia</taxon>
        <taxon>Flavobacteriales</taxon>
        <taxon>Flavobacteriaceae</taxon>
    </lineage>
</organism>
<dbReference type="EMBL" id="CP060695">
    <property type="protein sequence ID" value="QNM86531.1"/>
    <property type="molecule type" value="Genomic_DNA"/>
</dbReference>
<accession>A0A7G9LD32</accession>
<dbReference type="AlphaFoldDB" id="A0A7G9LD32"/>
<keyword evidence="2" id="KW-1185">Reference proteome</keyword>
<proteinExistence type="predicted"/>
<dbReference type="RefSeq" id="WP_187483410.1">
    <property type="nucleotide sequence ID" value="NZ_CP060695.1"/>
</dbReference>
<dbReference type="Proteomes" id="UP000515808">
    <property type="component" value="Chromosome"/>
</dbReference>
<reference evidence="1 2" key="1">
    <citation type="submission" date="2020-08" db="EMBL/GenBank/DDBJ databases">
        <title>Polaribacter sp. L12M9 isolated from gut of the Korean scallop.</title>
        <authorList>
            <person name="Jeong Y.S."/>
        </authorList>
    </citation>
    <scope>NUCLEOTIDE SEQUENCE [LARGE SCALE GENOMIC DNA]</scope>
    <source>
        <strain evidence="1 2">L12M9</strain>
    </source>
</reference>
<evidence type="ECO:0000313" key="2">
    <source>
        <dbReference type="Proteomes" id="UP000515808"/>
    </source>
</evidence>
<name>A0A7G9LD32_9FLAO</name>
<protein>
    <submittedName>
        <fullName evidence="1">Uncharacterized protein</fullName>
    </submittedName>
</protein>
<gene>
    <name evidence="1" type="ORF">H9W90_05275</name>
</gene>
<dbReference type="KEGG" id="ppec:H9W90_05275"/>
<sequence>MTIPEIKNELEKFTVFKCGLKHELVKLDSKTKHPVKKIVSNKEIYERVALCNSSKRAYRLGCAHSNSNLKFNQLVSSIQIDNLEIKRILNEINQVISKIYLLDHEKGNLEKEFAICLENPSNSIVEIESSINSCKTTHNNYMNDLHLLKTALLSFI</sequence>